<evidence type="ECO:0000256" key="6">
    <source>
        <dbReference type="ARBA" id="ARBA00012595"/>
    </source>
</evidence>
<keyword evidence="12 15" id="KW-0119">Carbohydrate metabolism</keyword>
<dbReference type="Proteomes" id="UP001307889">
    <property type="component" value="Chromosome 12"/>
</dbReference>
<evidence type="ECO:0000256" key="5">
    <source>
        <dbReference type="ARBA" id="ARBA00011245"/>
    </source>
</evidence>
<dbReference type="PANTHER" id="PTHR43447">
    <property type="entry name" value="ALPHA-AMYLASE"/>
    <property type="match status" value="1"/>
</dbReference>
<evidence type="ECO:0000256" key="10">
    <source>
        <dbReference type="ARBA" id="ARBA00023157"/>
    </source>
</evidence>
<evidence type="ECO:0000256" key="4">
    <source>
        <dbReference type="ARBA" id="ARBA00008061"/>
    </source>
</evidence>
<evidence type="ECO:0000259" key="18">
    <source>
        <dbReference type="SMART" id="SM00642"/>
    </source>
</evidence>
<feature type="domain" description="Alpha-amylase C-terminal" evidence="17">
    <location>
        <begin position="397"/>
        <end position="485"/>
    </location>
</feature>
<protein>
    <recommendedName>
        <fullName evidence="6 15">Alpha-amylase</fullName>
        <ecNumber evidence="6 15">3.2.1.1</ecNumber>
    </recommendedName>
</protein>
<dbReference type="EMBL" id="AP028920">
    <property type="protein sequence ID" value="BET01036.1"/>
    <property type="molecule type" value="Genomic_DNA"/>
</dbReference>
<evidence type="ECO:0000256" key="11">
    <source>
        <dbReference type="ARBA" id="ARBA00023214"/>
    </source>
</evidence>
<dbReference type="InterPro" id="IPR006046">
    <property type="entry name" value="Alpha_amylase"/>
</dbReference>
<evidence type="ECO:0000256" key="15">
    <source>
        <dbReference type="RuleBase" id="RU361134"/>
    </source>
</evidence>
<accession>A0ABN7B9H2</accession>
<evidence type="ECO:0000313" key="19">
    <source>
        <dbReference type="EMBL" id="BET01036.1"/>
    </source>
</evidence>
<keyword evidence="20" id="KW-1185">Reference proteome</keyword>
<keyword evidence="7" id="KW-0479">Metal-binding</keyword>
<feature type="signal peptide" evidence="16">
    <location>
        <begin position="1"/>
        <end position="18"/>
    </location>
</feature>
<keyword evidence="11" id="KW-0868">Chloride</keyword>
<dbReference type="InterPro" id="IPR006048">
    <property type="entry name" value="A-amylase/branching_C"/>
</dbReference>
<keyword evidence="10" id="KW-1015">Disulfide bond</keyword>
<keyword evidence="13 15" id="KW-0326">Glycosidase</keyword>
<comment type="cofactor">
    <cofactor evidence="3">
        <name>chloride</name>
        <dbReference type="ChEBI" id="CHEBI:17996"/>
    </cofactor>
</comment>
<evidence type="ECO:0000256" key="13">
    <source>
        <dbReference type="ARBA" id="ARBA00023295"/>
    </source>
</evidence>
<dbReference type="InterPro" id="IPR006047">
    <property type="entry name" value="GH13_cat_dom"/>
</dbReference>
<keyword evidence="9" id="KW-0106">Calcium</keyword>
<evidence type="ECO:0000256" key="7">
    <source>
        <dbReference type="ARBA" id="ARBA00022723"/>
    </source>
</evidence>
<dbReference type="SMART" id="SM00632">
    <property type="entry name" value="Aamy_C"/>
    <property type="match status" value="1"/>
</dbReference>
<gene>
    <name evidence="19" type="ORF">NTJ_13851</name>
</gene>
<comment type="catalytic activity">
    <reaction evidence="1 15">
        <text>Endohydrolysis of (1-&gt;4)-alpha-D-glucosidic linkages in polysaccharides containing three or more (1-&gt;4)-alpha-linked D-glucose units.</text>
        <dbReference type="EC" id="3.2.1.1"/>
    </reaction>
</comment>
<evidence type="ECO:0000259" key="17">
    <source>
        <dbReference type="SMART" id="SM00632"/>
    </source>
</evidence>
<evidence type="ECO:0000256" key="12">
    <source>
        <dbReference type="ARBA" id="ARBA00023277"/>
    </source>
</evidence>
<comment type="cofactor">
    <cofactor evidence="2">
        <name>Ca(2+)</name>
        <dbReference type="ChEBI" id="CHEBI:29108"/>
    </cofactor>
</comment>
<keyword evidence="8 15" id="KW-0378">Hydrolase</keyword>
<dbReference type="Pfam" id="PF00128">
    <property type="entry name" value="Alpha-amylase"/>
    <property type="match status" value="1"/>
</dbReference>
<dbReference type="Gene3D" id="2.60.40.1180">
    <property type="entry name" value="Golgi alpha-mannosidase II"/>
    <property type="match status" value="1"/>
</dbReference>
<dbReference type="SUPFAM" id="SSF51011">
    <property type="entry name" value="Glycosyl hydrolase domain"/>
    <property type="match status" value="1"/>
</dbReference>
<feature type="chain" id="PRO_5047085202" description="Alpha-amylase" evidence="16">
    <location>
        <begin position="19"/>
        <end position="489"/>
    </location>
</feature>
<evidence type="ECO:0000256" key="9">
    <source>
        <dbReference type="ARBA" id="ARBA00022837"/>
    </source>
</evidence>
<dbReference type="SMART" id="SM00642">
    <property type="entry name" value="Aamy"/>
    <property type="match status" value="1"/>
</dbReference>
<evidence type="ECO:0000313" key="20">
    <source>
        <dbReference type="Proteomes" id="UP001307889"/>
    </source>
</evidence>
<evidence type="ECO:0000256" key="3">
    <source>
        <dbReference type="ARBA" id="ARBA00001923"/>
    </source>
</evidence>
<evidence type="ECO:0000256" key="2">
    <source>
        <dbReference type="ARBA" id="ARBA00001913"/>
    </source>
</evidence>
<reference evidence="19 20" key="1">
    <citation type="submission" date="2023-09" db="EMBL/GenBank/DDBJ databases">
        <title>Nesidiocoris tenuis whole genome shotgun sequence.</title>
        <authorList>
            <person name="Shibata T."/>
            <person name="Shimoda M."/>
            <person name="Kobayashi T."/>
            <person name="Uehara T."/>
        </authorList>
    </citation>
    <scope>NUCLEOTIDE SEQUENCE [LARGE SCALE GENOMIC DNA]</scope>
    <source>
        <strain evidence="19 20">Japan</strain>
    </source>
</reference>
<evidence type="ECO:0000256" key="14">
    <source>
        <dbReference type="RuleBase" id="RU003615"/>
    </source>
</evidence>
<proteinExistence type="inferred from homology"/>
<dbReference type="Pfam" id="PF02806">
    <property type="entry name" value="Alpha-amylase_C"/>
    <property type="match status" value="1"/>
</dbReference>
<dbReference type="InterPro" id="IPR013780">
    <property type="entry name" value="Glyco_hydro_b"/>
</dbReference>
<dbReference type="InterPro" id="IPR031319">
    <property type="entry name" value="A-amylase_C"/>
</dbReference>
<organism evidence="19 20">
    <name type="scientific">Nesidiocoris tenuis</name>
    <dbReference type="NCBI Taxonomy" id="355587"/>
    <lineage>
        <taxon>Eukaryota</taxon>
        <taxon>Metazoa</taxon>
        <taxon>Ecdysozoa</taxon>
        <taxon>Arthropoda</taxon>
        <taxon>Hexapoda</taxon>
        <taxon>Insecta</taxon>
        <taxon>Pterygota</taxon>
        <taxon>Neoptera</taxon>
        <taxon>Paraneoptera</taxon>
        <taxon>Hemiptera</taxon>
        <taxon>Heteroptera</taxon>
        <taxon>Panheteroptera</taxon>
        <taxon>Cimicomorpha</taxon>
        <taxon>Miridae</taxon>
        <taxon>Dicyphina</taxon>
        <taxon>Nesidiocoris</taxon>
    </lineage>
</organism>
<dbReference type="CDD" id="cd11317">
    <property type="entry name" value="AmyAc_bac_euk_AmyA"/>
    <property type="match status" value="1"/>
</dbReference>
<evidence type="ECO:0000256" key="16">
    <source>
        <dbReference type="SAM" id="SignalP"/>
    </source>
</evidence>
<comment type="similarity">
    <text evidence="4 14">Belongs to the glycosyl hydrolase 13 family.</text>
</comment>
<dbReference type="EC" id="3.2.1.1" evidence="6 15"/>
<keyword evidence="16" id="KW-0732">Signal</keyword>
<dbReference type="SUPFAM" id="SSF51445">
    <property type="entry name" value="(Trans)glycosidases"/>
    <property type="match status" value="1"/>
</dbReference>
<feature type="domain" description="Glycosyl hydrolase family 13 catalytic" evidence="18">
    <location>
        <begin position="19"/>
        <end position="388"/>
    </location>
</feature>
<sequence>MVTVIVIQMMLTPSLVAAVGIVELFEWRFDDIARECELFLGPKGFDAVQVSPVAESPQNENISYFDRYEPISYIIKSRSGDENEFEDMCHRCRKAGISIYVDVVINNMSKHDSNNLSEQSIVKGLAGSEADLRRKNYPAVPYKAEHFNQCNGTICTRIVTDNASWQRNSEYMGRHDLDQSQPYVRQRIAEFLNRLIALGASGFYVSHAKYIWPEDLKAIYSQLNDTIFDQQRPFIYHEYEKYDDPKFEEYLQLGLITEFGHYRELHSCFSGRVALKWLSNYGTAWMLLPSENVISFIDDKNTQRTGIFSYREPSAKAYKMAIAFTLAWGYGTPRIMSSYRFSQAGDTFGPPRYENGSTIHVEPFPSTCTYGWICEHRWYQTFGMIDFANAAQGTNVTNFWHNDNNQISFCRGDAAFIVFNMEDDDLFQRFQTCLPQGLYCDVATGYKLGNYCSGRTVSVDYDGTADVYIGADADDGFLAIHRNSRVDRL</sequence>
<name>A0ABN7B9H2_9HEMI</name>
<dbReference type="Gene3D" id="3.20.20.80">
    <property type="entry name" value="Glycosidases"/>
    <property type="match status" value="1"/>
</dbReference>
<dbReference type="InterPro" id="IPR017853">
    <property type="entry name" value="GH"/>
</dbReference>
<dbReference type="PRINTS" id="PR00110">
    <property type="entry name" value="ALPHAAMYLASE"/>
</dbReference>
<comment type="subunit">
    <text evidence="5">Monomer.</text>
</comment>
<evidence type="ECO:0000256" key="1">
    <source>
        <dbReference type="ARBA" id="ARBA00000548"/>
    </source>
</evidence>
<evidence type="ECO:0000256" key="8">
    <source>
        <dbReference type="ARBA" id="ARBA00022801"/>
    </source>
</evidence>